<sequence>MFCDQCHKLLDLDVSFPADVQAKGQGPRVVHRDSYSALCRAACAGCELCQLIVQQSRGGSHTWSSLVLPESKWQVFVEVTHDSLIINIPTPIGYDELEPKKSLEDYDLGEDNIRLYVSTKYNDPLASLFSMRPLSKDSNSDGCFKTASAWLQICLNTHDNCPKQLSPLPSRVIDVGSDRIDPFLHISQGECSPWLALSHCWGRQQTITTTSITLGTFCQSIPMGDLPETFKDAILITRRLGYQYIWIDSLCIIQDSTQDWEMESKKMAMIYQKATATICADAADGDHQGIFRAIEGKRDKFKLIALPCHSSQRGLKGQIFVSTRQGRHDFQIMPLQTRAWVLQEKALSVRRLHYQSTGLSWHCQAVTSTEIRPTLLQPHLDIRELHRIPHKSLPLRIDYGNNFQLEGDSVPLAWWYAQVSDYAARQLTFKKDRFPAIAGLASEFAKRTGYHYMAGIWAEDFHRGLLWKGAVPSSYSGTGPSWSWVGAEFNPLSGTVYDGNRFMKHGNEFAAELMGFSEPKTTDVFLGGGAATILTLRGWCKDIRDLFAGNPFSCFSPLNVKSSLGLILLKPFSIPNSTVGDDVAIWLDKVLDLANGQAILEENKVIIIRVSDFETWEAGNAHIVNTWGLLLEPMGRPYGTYQRIGLICIPSGNAAATVQASDLRTIRIA</sequence>
<evidence type="ECO:0000313" key="2">
    <source>
        <dbReference type="EMBL" id="PMD28021.1"/>
    </source>
</evidence>
<dbReference type="PANTHER" id="PTHR33112">
    <property type="entry name" value="DOMAIN PROTEIN, PUTATIVE-RELATED"/>
    <property type="match status" value="1"/>
</dbReference>
<feature type="domain" description="Heterokaryon incompatibility" evidence="1">
    <location>
        <begin position="194"/>
        <end position="344"/>
    </location>
</feature>
<proteinExistence type="predicted"/>
<dbReference type="AlphaFoldDB" id="A0A2J6QP24"/>
<dbReference type="EMBL" id="KZ613465">
    <property type="protein sequence ID" value="PMD28021.1"/>
    <property type="molecule type" value="Genomic_DNA"/>
</dbReference>
<keyword evidence="3" id="KW-1185">Reference proteome</keyword>
<accession>A0A2J6QP24</accession>
<dbReference type="Proteomes" id="UP000235672">
    <property type="component" value="Unassembled WGS sequence"/>
</dbReference>
<gene>
    <name evidence="2" type="ORF">NA56DRAFT_590040</name>
</gene>
<protein>
    <submittedName>
        <fullName evidence="2">HET-domain-containing protein</fullName>
    </submittedName>
</protein>
<evidence type="ECO:0000259" key="1">
    <source>
        <dbReference type="Pfam" id="PF06985"/>
    </source>
</evidence>
<dbReference type="Pfam" id="PF06985">
    <property type="entry name" value="HET"/>
    <property type="match status" value="1"/>
</dbReference>
<organism evidence="2 3">
    <name type="scientific">Hyaloscypha hepaticicola</name>
    <dbReference type="NCBI Taxonomy" id="2082293"/>
    <lineage>
        <taxon>Eukaryota</taxon>
        <taxon>Fungi</taxon>
        <taxon>Dikarya</taxon>
        <taxon>Ascomycota</taxon>
        <taxon>Pezizomycotina</taxon>
        <taxon>Leotiomycetes</taxon>
        <taxon>Helotiales</taxon>
        <taxon>Hyaloscyphaceae</taxon>
        <taxon>Hyaloscypha</taxon>
    </lineage>
</organism>
<name>A0A2J6QP24_9HELO</name>
<reference evidence="2 3" key="1">
    <citation type="submission" date="2016-05" db="EMBL/GenBank/DDBJ databases">
        <title>A degradative enzymes factory behind the ericoid mycorrhizal symbiosis.</title>
        <authorList>
            <consortium name="DOE Joint Genome Institute"/>
            <person name="Martino E."/>
            <person name="Morin E."/>
            <person name="Grelet G."/>
            <person name="Kuo A."/>
            <person name="Kohler A."/>
            <person name="Daghino S."/>
            <person name="Barry K."/>
            <person name="Choi C."/>
            <person name="Cichocki N."/>
            <person name="Clum A."/>
            <person name="Copeland A."/>
            <person name="Hainaut M."/>
            <person name="Haridas S."/>
            <person name="Labutti K."/>
            <person name="Lindquist E."/>
            <person name="Lipzen A."/>
            <person name="Khouja H.-R."/>
            <person name="Murat C."/>
            <person name="Ohm R."/>
            <person name="Olson A."/>
            <person name="Spatafora J."/>
            <person name="Veneault-Fourrey C."/>
            <person name="Henrissat B."/>
            <person name="Grigoriev I."/>
            <person name="Martin F."/>
            <person name="Perotto S."/>
        </authorList>
    </citation>
    <scope>NUCLEOTIDE SEQUENCE [LARGE SCALE GENOMIC DNA]</scope>
    <source>
        <strain evidence="2 3">UAMH 7357</strain>
    </source>
</reference>
<dbReference type="STRING" id="1745343.A0A2J6QP24"/>
<dbReference type="OrthoDB" id="5125733at2759"/>
<dbReference type="PANTHER" id="PTHR33112:SF16">
    <property type="entry name" value="HETEROKARYON INCOMPATIBILITY DOMAIN-CONTAINING PROTEIN"/>
    <property type="match status" value="1"/>
</dbReference>
<dbReference type="InterPro" id="IPR010730">
    <property type="entry name" value="HET"/>
</dbReference>
<evidence type="ECO:0000313" key="3">
    <source>
        <dbReference type="Proteomes" id="UP000235672"/>
    </source>
</evidence>